<reference evidence="1 2" key="2">
    <citation type="journal article" date="2019" name="G3 (Bethesda)">
        <title>Hybrid Assembly of the Genome of the Entomopathogenic Nematode Steinernema carpocapsae Identifies the X-Chromosome.</title>
        <authorList>
            <person name="Serra L."/>
            <person name="Macchietto M."/>
            <person name="Macias-Munoz A."/>
            <person name="McGill C.J."/>
            <person name="Rodriguez I.M."/>
            <person name="Rodriguez B."/>
            <person name="Murad R."/>
            <person name="Mortazavi A."/>
        </authorList>
    </citation>
    <scope>NUCLEOTIDE SEQUENCE [LARGE SCALE GENOMIC DNA]</scope>
    <source>
        <strain evidence="1 2">ALL</strain>
    </source>
</reference>
<gene>
    <name evidence="1" type="ORF">L596_010877</name>
</gene>
<keyword evidence="2" id="KW-1185">Reference proteome</keyword>
<dbReference type="Proteomes" id="UP000298663">
    <property type="component" value="Unassembled WGS sequence"/>
</dbReference>
<reference evidence="1 2" key="1">
    <citation type="journal article" date="2015" name="Genome Biol.">
        <title>Comparative genomics of Steinernema reveals deeply conserved gene regulatory networks.</title>
        <authorList>
            <person name="Dillman A.R."/>
            <person name="Macchietto M."/>
            <person name="Porter C.F."/>
            <person name="Rogers A."/>
            <person name="Williams B."/>
            <person name="Antoshechkin I."/>
            <person name="Lee M.M."/>
            <person name="Goodwin Z."/>
            <person name="Lu X."/>
            <person name="Lewis E.E."/>
            <person name="Goodrich-Blair H."/>
            <person name="Stock S.P."/>
            <person name="Adams B.J."/>
            <person name="Sternberg P.W."/>
            <person name="Mortazavi A."/>
        </authorList>
    </citation>
    <scope>NUCLEOTIDE SEQUENCE [LARGE SCALE GENOMIC DNA]</scope>
    <source>
        <strain evidence="1 2">ALL</strain>
    </source>
</reference>
<evidence type="ECO:0000313" key="2">
    <source>
        <dbReference type="Proteomes" id="UP000298663"/>
    </source>
</evidence>
<name>A0A4U5PJN1_STECR</name>
<accession>A0A4U5PJN1</accession>
<sequence>MLVCMPDRTDRRPTTERTHVLIACGRRCRRAVTLARASFAVDAGYSGFKSAAMVSCREQPGQQRPRRRSLFIFIYLTPEQR</sequence>
<dbReference type="AlphaFoldDB" id="A0A4U5PJN1"/>
<organism evidence="1 2">
    <name type="scientific">Steinernema carpocapsae</name>
    <name type="common">Entomopathogenic nematode</name>
    <dbReference type="NCBI Taxonomy" id="34508"/>
    <lineage>
        <taxon>Eukaryota</taxon>
        <taxon>Metazoa</taxon>
        <taxon>Ecdysozoa</taxon>
        <taxon>Nematoda</taxon>
        <taxon>Chromadorea</taxon>
        <taxon>Rhabditida</taxon>
        <taxon>Tylenchina</taxon>
        <taxon>Panagrolaimomorpha</taxon>
        <taxon>Strongyloidoidea</taxon>
        <taxon>Steinernematidae</taxon>
        <taxon>Steinernema</taxon>
    </lineage>
</organism>
<protein>
    <submittedName>
        <fullName evidence="1">Uncharacterized protein</fullName>
    </submittedName>
</protein>
<proteinExistence type="predicted"/>
<dbReference type="EMBL" id="AZBU02000002">
    <property type="protein sequence ID" value="TKR96932.1"/>
    <property type="molecule type" value="Genomic_DNA"/>
</dbReference>
<evidence type="ECO:0000313" key="1">
    <source>
        <dbReference type="EMBL" id="TKR96932.1"/>
    </source>
</evidence>
<comment type="caution">
    <text evidence="1">The sequence shown here is derived from an EMBL/GenBank/DDBJ whole genome shotgun (WGS) entry which is preliminary data.</text>
</comment>